<accession>A0A0J0YSZ5</accession>
<dbReference type="RefSeq" id="WP_047760512.1">
    <property type="nucleotide sequence ID" value="NZ_CP091510.1"/>
</dbReference>
<gene>
    <name evidence="1" type="ORF">PL75_03400</name>
</gene>
<comment type="caution">
    <text evidence="1">The sequence shown here is derived from an EMBL/GenBank/DDBJ whole genome shotgun (WGS) entry which is preliminary data.</text>
</comment>
<evidence type="ECO:0000313" key="1">
    <source>
        <dbReference type="EMBL" id="KLT73280.1"/>
    </source>
</evidence>
<evidence type="ECO:0000313" key="2">
    <source>
        <dbReference type="Proteomes" id="UP000036027"/>
    </source>
</evidence>
<keyword evidence="2" id="KW-1185">Reference proteome</keyword>
<dbReference type="EMBL" id="JTDO01000004">
    <property type="protein sequence ID" value="KLT73280.1"/>
    <property type="molecule type" value="Genomic_DNA"/>
</dbReference>
<sequence>MKPIASFSYKRTKSGQWTAGYYHDNGKCFVNKNKSIYTIRDRKFIGLKVFGTMEEAAQYCREQEDLCKTQQLPQ</sequence>
<proteinExistence type="predicted"/>
<protein>
    <recommendedName>
        <fullName evidence="3">AP2/ERF domain-containing protein</fullName>
    </recommendedName>
</protein>
<reference evidence="1 2" key="1">
    <citation type="submission" date="2014-11" db="EMBL/GenBank/DDBJ databases">
        <title>Genome of a novel goose pathogen.</title>
        <authorList>
            <person name="Hansen C.M."/>
            <person name="Hueffer K."/>
            <person name="Choi S.C."/>
        </authorList>
    </citation>
    <scope>NUCLEOTIDE SEQUENCE [LARGE SCALE GENOMIC DNA]</scope>
    <source>
        <strain evidence="1 2">KH1503</strain>
    </source>
</reference>
<organism evidence="1 2">
    <name type="scientific">Neisseria arctica</name>
    <dbReference type="NCBI Taxonomy" id="1470200"/>
    <lineage>
        <taxon>Bacteria</taxon>
        <taxon>Pseudomonadati</taxon>
        <taxon>Pseudomonadota</taxon>
        <taxon>Betaproteobacteria</taxon>
        <taxon>Neisseriales</taxon>
        <taxon>Neisseriaceae</taxon>
        <taxon>Neisseria</taxon>
    </lineage>
</organism>
<evidence type="ECO:0008006" key="3">
    <source>
        <dbReference type="Google" id="ProtNLM"/>
    </source>
</evidence>
<name>A0A0J0YSZ5_9NEIS</name>
<dbReference type="STRING" id="1470200.PL75_03400"/>
<dbReference type="Proteomes" id="UP000036027">
    <property type="component" value="Unassembled WGS sequence"/>
</dbReference>
<dbReference type="AlphaFoldDB" id="A0A0J0YSZ5"/>